<evidence type="ECO:0000256" key="3">
    <source>
        <dbReference type="ARBA" id="ARBA00022448"/>
    </source>
</evidence>
<evidence type="ECO:0000256" key="6">
    <source>
        <dbReference type="ARBA" id="ARBA00022692"/>
    </source>
</evidence>
<evidence type="ECO:0000256" key="8">
    <source>
        <dbReference type="ARBA" id="ARBA00022989"/>
    </source>
</evidence>
<dbReference type="InterPro" id="IPR023229">
    <property type="entry name" value="T2SS_M_periplasmic_sf"/>
</dbReference>
<dbReference type="Gene3D" id="3.30.1360.100">
    <property type="entry name" value="General secretion pathway protein M, EpsM"/>
    <property type="match status" value="1"/>
</dbReference>
<keyword evidence="8 10" id="KW-1133">Transmembrane helix</keyword>
<keyword evidence="12" id="KW-1185">Reference proteome</keyword>
<accession>A0ABT5K634</accession>
<comment type="caution">
    <text evidence="11">The sequence shown here is derived from an EMBL/GenBank/DDBJ whole genome shotgun (WGS) entry which is preliminary data.</text>
</comment>
<dbReference type="RefSeq" id="WP_273674258.1">
    <property type="nucleotide sequence ID" value="NZ_JAQQXR010000013.1"/>
</dbReference>
<evidence type="ECO:0000256" key="5">
    <source>
        <dbReference type="ARBA" id="ARBA00022519"/>
    </source>
</evidence>
<evidence type="ECO:0000256" key="1">
    <source>
        <dbReference type="ARBA" id="ARBA00004377"/>
    </source>
</evidence>
<evidence type="ECO:0000256" key="4">
    <source>
        <dbReference type="ARBA" id="ARBA00022475"/>
    </source>
</evidence>
<reference evidence="11 12" key="1">
    <citation type="submission" date="2022-10" db="EMBL/GenBank/DDBJ databases">
        <title>Janthinobacterium sp. hw3 Genome sequencing.</title>
        <authorList>
            <person name="Park S."/>
        </authorList>
    </citation>
    <scope>NUCLEOTIDE SEQUENCE [LARGE SCALE GENOMIC DNA]</scope>
    <source>
        <strain evidence="12">hw3</strain>
    </source>
</reference>
<evidence type="ECO:0000313" key="12">
    <source>
        <dbReference type="Proteomes" id="UP001221208"/>
    </source>
</evidence>
<keyword evidence="3" id="KW-0813">Transport</keyword>
<organism evidence="11 12">
    <name type="scientific">Janthinobacterium fluminis</name>
    <dbReference type="NCBI Taxonomy" id="2987524"/>
    <lineage>
        <taxon>Bacteria</taxon>
        <taxon>Pseudomonadati</taxon>
        <taxon>Pseudomonadota</taxon>
        <taxon>Betaproteobacteria</taxon>
        <taxon>Burkholderiales</taxon>
        <taxon>Oxalobacteraceae</taxon>
        <taxon>Janthinobacterium</taxon>
    </lineage>
</organism>
<keyword evidence="5" id="KW-0997">Cell inner membrane</keyword>
<feature type="transmembrane region" description="Helical" evidence="10">
    <location>
        <begin position="29"/>
        <end position="51"/>
    </location>
</feature>
<evidence type="ECO:0000256" key="9">
    <source>
        <dbReference type="ARBA" id="ARBA00023136"/>
    </source>
</evidence>
<dbReference type="EMBL" id="JAQQXR010000013">
    <property type="protein sequence ID" value="MDC8760460.1"/>
    <property type="molecule type" value="Genomic_DNA"/>
</dbReference>
<dbReference type="InterPro" id="IPR007690">
    <property type="entry name" value="T2SS_GspM"/>
</dbReference>
<dbReference type="SUPFAM" id="SSF103054">
    <property type="entry name" value="General secretion pathway protein M, EpsM"/>
    <property type="match status" value="1"/>
</dbReference>
<proteinExistence type="inferred from homology"/>
<keyword evidence="9 10" id="KW-0472">Membrane</keyword>
<protein>
    <submittedName>
        <fullName evidence="11">Type II secretion system protein GspM</fullName>
    </submittedName>
</protein>
<sequence length="171" mass="18125">MKNVSVMLERYKLAAGTFWQQRSEQERQFLGVGGAVAALALLYAVLIGPAVSGREALLKELPQLRLDAAEIEGLARQAAELTRQAPPPPEPMSRASLSASLAAQGLTAQSISLTGEYAKLQLNEVPFAGLVAWLDAVRRDSRIAVQDANVVAQPTAGVVNATLTLHQGAGR</sequence>
<gene>
    <name evidence="11" type="primary">gspM</name>
    <name evidence="11" type="ORF">OIK44_22985</name>
</gene>
<keyword evidence="7" id="KW-0653">Protein transport</keyword>
<name>A0ABT5K634_9BURK</name>
<comment type="similarity">
    <text evidence="2">Belongs to the GSP M family.</text>
</comment>
<dbReference type="Pfam" id="PF04612">
    <property type="entry name" value="T2SSM"/>
    <property type="match status" value="1"/>
</dbReference>
<keyword evidence="6 10" id="KW-0812">Transmembrane</keyword>
<keyword evidence="4" id="KW-1003">Cell membrane</keyword>
<evidence type="ECO:0000313" key="11">
    <source>
        <dbReference type="EMBL" id="MDC8760460.1"/>
    </source>
</evidence>
<evidence type="ECO:0000256" key="7">
    <source>
        <dbReference type="ARBA" id="ARBA00022927"/>
    </source>
</evidence>
<evidence type="ECO:0000256" key="2">
    <source>
        <dbReference type="ARBA" id="ARBA00010637"/>
    </source>
</evidence>
<comment type="subcellular location">
    <subcellularLocation>
        <location evidence="1">Cell inner membrane</location>
        <topology evidence="1">Single-pass membrane protein</topology>
    </subcellularLocation>
</comment>
<dbReference type="Proteomes" id="UP001221208">
    <property type="component" value="Unassembled WGS sequence"/>
</dbReference>
<evidence type="ECO:0000256" key="10">
    <source>
        <dbReference type="SAM" id="Phobius"/>
    </source>
</evidence>